<feature type="repeat" description="RCC1" evidence="1">
    <location>
        <begin position="297"/>
        <end position="351"/>
    </location>
</feature>
<accession>A0A4C1WLP5</accession>
<name>A0A4C1WLP5_EUMVA</name>
<dbReference type="EMBL" id="BGZK01000588">
    <property type="protein sequence ID" value="GBP51740.1"/>
    <property type="molecule type" value="Genomic_DNA"/>
</dbReference>
<sequence length="461" mass="50644">MAGEHRGERLHSDIEAAREESCGEAMTYAMRRSVARNFRSRVVVLFRTVFMFHTYVVDRRVYVWGMAETGALGVHLPRPGRKKKYKNDFTLAWHPMRSTFGERFDVTDIACGYGFTVASIKTKEQHKVFGTGINTDSQIGYHSPRMGHPLELLLNPCPIYIPYKSLDTKVTAVAAGRAHTIILTDNEGIYTLGNNAYGQCGRRINVKEEYKGSMVVHNIKKLGSEQIIDICCGQDHSLFITESGKVYSCGWGADGQTGLGHYDNQGIPAPVCGDITSERIIKVASTSDCVLALNDRGEVFGWGNSEYGQVPMANKIQQVNMSYALLNFTKGLGRIVDIASGGSFCLIVNDHGDVFVWGFGLLGLGPNVQYAKSPKQIPPPMFGRNEFNPESMVVKVACGVGHLAAITNNGDLYTWGRNRHGCLGLGNAKDQQFPLKVSIGAHALKVQCSVDHTLALCKPFV</sequence>
<evidence type="ECO:0000313" key="3">
    <source>
        <dbReference type="Proteomes" id="UP000299102"/>
    </source>
</evidence>
<dbReference type="AlphaFoldDB" id="A0A4C1WLP5"/>
<dbReference type="Gene3D" id="2.130.10.30">
    <property type="entry name" value="Regulator of chromosome condensation 1/beta-lactamase-inhibitor protein II"/>
    <property type="match status" value="2"/>
</dbReference>
<dbReference type="OrthoDB" id="70707at2759"/>
<dbReference type="PANTHER" id="PTHR46337">
    <property type="entry name" value="RCC1-LIKE G EXCHANGING FACTOR-LIKE PROTEIN"/>
    <property type="match status" value="1"/>
</dbReference>
<dbReference type="InterPro" id="IPR053035">
    <property type="entry name" value="Mitochondrial_GEF_domain"/>
</dbReference>
<evidence type="ECO:0000313" key="2">
    <source>
        <dbReference type="EMBL" id="GBP51740.1"/>
    </source>
</evidence>
<feature type="repeat" description="RCC1" evidence="1">
    <location>
        <begin position="187"/>
        <end position="243"/>
    </location>
</feature>
<dbReference type="PROSITE" id="PS50012">
    <property type="entry name" value="RCC1_3"/>
    <property type="match status" value="7"/>
</dbReference>
<keyword evidence="3" id="KW-1185">Reference proteome</keyword>
<dbReference type="InterPro" id="IPR000408">
    <property type="entry name" value="Reg_chr_condens"/>
</dbReference>
<dbReference type="PRINTS" id="PR00633">
    <property type="entry name" value="RCCNDNSATION"/>
</dbReference>
<dbReference type="Pfam" id="PF00415">
    <property type="entry name" value="RCC1"/>
    <property type="match status" value="3"/>
</dbReference>
<dbReference type="InterPro" id="IPR009091">
    <property type="entry name" value="RCC1/BLIP-II"/>
</dbReference>
<proteinExistence type="predicted"/>
<dbReference type="GO" id="GO:0070131">
    <property type="term" value="P:positive regulation of mitochondrial translation"/>
    <property type="evidence" value="ECO:0007669"/>
    <property type="project" value="TreeGrafter"/>
</dbReference>
<feature type="repeat" description="RCC1" evidence="1">
    <location>
        <begin position="59"/>
        <end position="122"/>
    </location>
</feature>
<feature type="repeat" description="RCC1" evidence="1">
    <location>
        <begin position="126"/>
        <end position="186"/>
    </location>
</feature>
<gene>
    <name evidence="2" type="primary">Rcc1l</name>
    <name evidence="2" type="ORF">EVAR_97017_1</name>
</gene>
<comment type="caution">
    <text evidence="2">The sequence shown here is derived from an EMBL/GenBank/DDBJ whole genome shotgun (WGS) entry which is preliminary data.</text>
</comment>
<evidence type="ECO:0000256" key="1">
    <source>
        <dbReference type="PROSITE-ProRule" id="PRU00235"/>
    </source>
</evidence>
<dbReference type="PROSITE" id="PS00626">
    <property type="entry name" value="RCC1_2"/>
    <property type="match status" value="2"/>
</dbReference>
<dbReference type="GO" id="GO:0019843">
    <property type="term" value="F:rRNA binding"/>
    <property type="evidence" value="ECO:0007669"/>
    <property type="project" value="TreeGrafter"/>
</dbReference>
<reference evidence="2 3" key="1">
    <citation type="journal article" date="2019" name="Commun. Biol.">
        <title>The bagworm genome reveals a unique fibroin gene that provides high tensile strength.</title>
        <authorList>
            <person name="Kono N."/>
            <person name="Nakamura H."/>
            <person name="Ohtoshi R."/>
            <person name="Tomita M."/>
            <person name="Numata K."/>
            <person name="Arakawa K."/>
        </authorList>
    </citation>
    <scope>NUCLEOTIDE SEQUENCE [LARGE SCALE GENOMIC DNA]</scope>
</reference>
<dbReference type="Proteomes" id="UP000299102">
    <property type="component" value="Unassembled WGS sequence"/>
</dbReference>
<dbReference type="SUPFAM" id="SSF50985">
    <property type="entry name" value="RCC1/BLIP-II"/>
    <property type="match status" value="1"/>
</dbReference>
<dbReference type="GO" id="GO:0005085">
    <property type="term" value="F:guanyl-nucleotide exchange factor activity"/>
    <property type="evidence" value="ECO:0007669"/>
    <property type="project" value="TreeGrafter"/>
</dbReference>
<protein>
    <submittedName>
        <fullName evidence="2">RCC1-like G exchanging factor-like protein</fullName>
    </submittedName>
</protein>
<organism evidence="2 3">
    <name type="scientific">Eumeta variegata</name>
    <name type="common">Bagworm moth</name>
    <name type="synonym">Eumeta japonica</name>
    <dbReference type="NCBI Taxonomy" id="151549"/>
    <lineage>
        <taxon>Eukaryota</taxon>
        <taxon>Metazoa</taxon>
        <taxon>Ecdysozoa</taxon>
        <taxon>Arthropoda</taxon>
        <taxon>Hexapoda</taxon>
        <taxon>Insecta</taxon>
        <taxon>Pterygota</taxon>
        <taxon>Neoptera</taxon>
        <taxon>Endopterygota</taxon>
        <taxon>Lepidoptera</taxon>
        <taxon>Glossata</taxon>
        <taxon>Ditrysia</taxon>
        <taxon>Tineoidea</taxon>
        <taxon>Psychidae</taxon>
        <taxon>Oiketicinae</taxon>
        <taxon>Eumeta</taxon>
    </lineage>
</organism>
<dbReference type="STRING" id="151549.A0A4C1WLP5"/>
<dbReference type="GO" id="GO:0005743">
    <property type="term" value="C:mitochondrial inner membrane"/>
    <property type="evidence" value="ECO:0007669"/>
    <property type="project" value="TreeGrafter"/>
</dbReference>
<feature type="repeat" description="RCC1" evidence="1">
    <location>
        <begin position="410"/>
        <end position="459"/>
    </location>
</feature>
<feature type="repeat" description="RCC1" evidence="1">
    <location>
        <begin position="244"/>
        <end position="296"/>
    </location>
</feature>
<feature type="repeat" description="RCC1" evidence="1">
    <location>
        <begin position="352"/>
        <end position="409"/>
    </location>
</feature>
<dbReference type="PANTHER" id="PTHR46337:SF1">
    <property type="entry name" value="RCC1-LIKE G EXCHANGING FACTOR-LIKE PROTEIN"/>
    <property type="match status" value="1"/>
</dbReference>
<dbReference type="Pfam" id="PF13540">
    <property type="entry name" value="RCC1_2"/>
    <property type="match status" value="3"/>
</dbReference>